<proteinExistence type="predicted"/>
<dbReference type="Proteomes" id="UP000425960">
    <property type="component" value="Chromosome"/>
</dbReference>
<dbReference type="InterPro" id="IPR002559">
    <property type="entry name" value="Transposase_11"/>
</dbReference>
<evidence type="ECO:0000313" key="2">
    <source>
        <dbReference type="EMBL" id="BBO82273.1"/>
    </source>
</evidence>
<dbReference type="KEGG" id="dov:DSCO28_28390"/>
<protein>
    <recommendedName>
        <fullName evidence="1">Transposase IS4-like domain-containing protein</fullName>
    </recommendedName>
</protein>
<gene>
    <name evidence="2" type="ORF">DSCO28_28390</name>
</gene>
<dbReference type="SUPFAM" id="SSF53098">
    <property type="entry name" value="Ribonuclease H-like"/>
    <property type="match status" value="1"/>
</dbReference>
<dbReference type="InterPro" id="IPR012337">
    <property type="entry name" value="RNaseH-like_sf"/>
</dbReference>
<organism evidence="2 3">
    <name type="scientific">Desulfosarcina ovata subsp. sediminis</name>
    <dbReference type="NCBI Taxonomy" id="885957"/>
    <lineage>
        <taxon>Bacteria</taxon>
        <taxon>Pseudomonadati</taxon>
        <taxon>Thermodesulfobacteriota</taxon>
        <taxon>Desulfobacteria</taxon>
        <taxon>Desulfobacterales</taxon>
        <taxon>Desulfosarcinaceae</taxon>
        <taxon>Desulfosarcina</taxon>
    </lineage>
</organism>
<evidence type="ECO:0000313" key="3">
    <source>
        <dbReference type="Proteomes" id="UP000425960"/>
    </source>
</evidence>
<dbReference type="GO" id="GO:0006313">
    <property type="term" value="P:DNA transposition"/>
    <property type="evidence" value="ECO:0007669"/>
    <property type="project" value="InterPro"/>
</dbReference>
<dbReference type="AlphaFoldDB" id="A0A5K7ZRN8"/>
<dbReference type="EMBL" id="AP021876">
    <property type="protein sequence ID" value="BBO82273.1"/>
    <property type="molecule type" value="Genomic_DNA"/>
</dbReference>
<sequence>MRTKAIGEYYGARWKIEALFKELKNDIGSADTQTRHPQAVSNHLHFCMLATTAIKVLEKRELVSKNGEYRIYDPVFCKWIERIGA</sequence>
<dbReference type="GO" id="GO:0003677">
    <property type="term" value="F:DNA binding"/>
    <property type="evidence" value="ECO:0007669"/>
    <property type="project" value="InterPro"/>
</dbReference>
<dbReference type="Pfam" id="PF01609">
    <property type="entry name" value="DDE_Tnp_1"/>
    <property type="match status" value="1"/>
</dbReference>
<evidence type="ECO:0000259" key="1">
    <source>
        <dbReference type="Pfam" id="PF01609"/>
    </source>
</evidence>
<name>A0A5K7ZRN8_9BACT</name>
<accession>A0A5K7ZRN8</accession>
<dbReference type="RefSeq" id="WP_197910466.1">
    <property type="nucleotide sequence ID" value="NZ_AP021876.1"/>
</dbReference>
<reference evidence="2 3" key="1">
    <citation type="submission" date="2019-11" db="EMBL/GenBank/DDBJ databases">
        <title>Comparative genomics of hydrocarbon-degrading Desulfosarcina strains.</title>
        <authorList>
            <person name="Watanabe M."/>
            <person name="Kojima H."/>
            <person name="Fukui M."/>
        </authorList>
    </citation>
    <scope>NUCLEOTIDE SEQUENCE [LARGE SCALE GENOMIC DNA]</scope>
    <source>
        <strain evidence="2 3">28bB2T</strain>
    </source>
</reference>
<dbReference type="GO" id="GO:0004803">
    <property type="term" value="F:transposase activity"/>
    <property type="evidence" value="ECO:0007669"/>
    <property type="project" value="InterPro"/>
</dbReference>
<feature type="domain" description="Transposase IS4-like" evidence="1">
    <location>
        <begin position="4"/>
        <end position="51"/>
    </location>
</feature>